<feature type="domain" description="Glycosyl hydrolase family 13 catalytic" evidence="3">
    <location>
        <begin position="17"/>
        <end position="362"/>
    </location>
</feature>
<dbReference type="Pfam" id="PF00128">
    <property type="entry name" value="Alpha-amylase"/>
    <property type="match status" value="1"/>
</dbReference>
<evidence type="ECO:0000256" key="2">
    <source>
        <dbReference type="ARBA" id="ARBA00023295"/>
    </source>
</evidence>
<keyword evidence="2" id="KW-0326">Glycosidase</keyword>
<dbReference type="Proteomes" id="UP001596527">
    <property type="component" value="Unassembled WGS sequence"/>
</dbReference>
<sequence length="423" mass="46585">MEADRIPGAMRHAIWWHLYPLGFTGAPPTMDPGAPSAHRLGRVEAWLDHARSLGANGIQLGPVFRSATHGYDTLDHFRVDPRLGDQADFSHLVDQCHRRGMRVMCDGVFNHISRDHPLARRARCEGPDSDAGRMIAWDAGASGGPRPRVFEGHDILVELDHSSPAVVDLVARVMEHWCSLGVDAWRMDAAYAVPPSFWARVLQRVRGRFPRVLAIGEVIHGDYAAIVEESTLDSVTQYELWKAIWSSIESRNLFELDWAFQRHNAFLGSFVPTTFVGNHDVTRIASRVGGEGAAVAAAILLASGGMPVIYAGDELAMTGVKEDRPGGDDAVRPEFPDRPAAMPPDAQGARMMRRYQDMVGLRRRHPWLVRAATVSRELANEHAVWEVSGSGEGQRLLLEVDLGGPEPRARVLDAGGVLFDTAR</sequence>
<evidence type="ECO:0000256" key="1">
    <source>
        <dbReference type="ARBA" id="ARBA00022801"/>
    </source>
</evidence>
<dbReference type="EMBL" id="JBHTEF010000001">
    <property type="protein sequence ID" value="MFC7580589.1"/>
    <property type="molecule type" value="Genomic_DNA"/>
</dbReference>
<dbReference type="InterPro" id="IPR006047">
    <property type="entry name" value="GH13_cat_dom"/>
</dbReference>
<keyword evidence="1" id="KW-0378">Hydrolase</keyword>
<accession>A0ABW2SKD6</accession>
<dbReference type="CDD" id="cd11354">
    <property type="entry name" value="AmyAc_bac_CMD_like"/>
    <property type="match status" value="1"/>
</dbReference>
<comment type="caution">
    <text evidence="4">The sequence shown here is derived from an EMBL/GenBank/DDBJ whole genome shotgun (WGS) entry which is preliminary data.</text>
</comment>
<proteinExistence type="predicted"/>
<evidence type="ECO:0000313" key="4">
    <source>
        <dbReference type="EMBL" id="MFC7580589.1"/>
    </source>
</evidence>
<dbReference type="SMART" id="SM00642">
    <property type="entry name" value="Aamy"/>
    <property type="match status" value="1"/>
</dbReference>
<keyword evidence="5" id="KW-1185">Reference proteome</keyword>
<evidence type="ECO:0000259" key="3">
    <source>
        <dbReference type="SMART" id="SM00642"/>
    </source>
</evidence>
<dbReference type="Gene3D" id="3.20.20.80">
    <property type="entry name" value="Glycosidases"/>
    <property type="match status" value="1"/>
</dbReference>
<dbReference type="PANTHER" id="PTHR10357:SF210">
    <property type="entry name" value="MALTODEXTRIN GLUCOSIDASE"/>
    <property type="match status" value="1"/>
</dbReference>
<name>A0ABW2SKD6_9ACTO</name>
<evidence type="ECO:0000313" key="5">
    <source>
        <dbReference type="Proteomes" id="UP001596527"/>
    </source>
</evidence>
<dbReference type="InterPro" id="IPR017853">
    <property type="entry name" value="GH"/>
</dbReference>
<dbReference type="SUPFAM" id="SSF51445">
    <property type="entry name" value="(Trans)glycosidases"/>
    <property type="match status" value="1"/>
</dbReference>
<reference evidence="5" key="1">
    <citation type="journal article" date="2019" name="Int. J. Syst. Evol. Microbiol.">
        <title>The Global Catalogue of Microorganisms (GCM) 10K type strain sequencing project: providing services to taxonomists for standard genome sequencing and annotation.</title>
        <authorList>
            <consortium name="The Broad Institute Genomics Platform"/>
            <consortium name="The Broad Institute Genome Sequencing Center for Infectious Disease"/>
            <person name="Wu L."/>
            <person name="Ma J."/>
        </authorList>
    </citation>
    <scope>NUCLEOTIDE SEQUENCE [LARGE SCALE GENOMIC DNA]</scope>
    <source>
        <strain evidence="5">CCUG 56698</strain>
    </source>
</reference>
<organism evidence="4 5">
    <name type="scientific">Schaalia naturae</name>
    <dbReference type="NCBI Taxonomy" id="635203"/>
    <lineage>
        <taxon>Bacteria</taxon>
        <taxon>Bacillati</taxon>
        <taxon>Actinomycetota</taxon>
        <taxon>Actinomycetes</taxon>
        <taxon>Actinomycetales</taxon>
        <taxon>Actinomycetaceae</taxon>
        <taxon>Schaalia</taxon>
    </lineage>
</organism>
<protein>
    <submittedName>
        <fullName evidence="4">Alpha-amylase family protein</fullName>
    </submittedName>
</protein>
<dbReference type="PANTHER" id="PTHR10357">
    <property type="entry name" value="ALPHA-AMYLASE FAMILY MEMBER"/>
    <property type="match status" value="1"/>
</dbReference>
<gene>
    <name evidence="4" type="ORF">ACFQWG_05110</name>
</gene>
<dbReference type="RefSeq" id="WP_380972777.1">
    <property type="nucleotide sequence ID" value="NZ_JBHTEF010000001.1"/>
</dbReference>